<proteinExistence type="predicted"/>
<dbReference type="GO" id="GO:0006334">
    <property type="term" value="P:nucleosome assembly"/>
    <property type="evidence" value="ECO:0007669"/>
    <property type="project" value="InterPro"/>
</dbReference>
<keyword evidence="3" id="KW-0539">Nucleus</keyword>
<evidence type="ECO:0000313" key="6">
    <source>
        <dbReference type="EMBL" id="GKV23657.1"/>
    </source>
</evidence>
<dbReference type="PROSITE" id="PS51504">
    <property type="entry name" value="H15"/>
    <property type="match status" value="1"/>
</dbReference>
<dbReference type="Gene3D" id="1.10.10.10">
    <property type="entry name" value="Winged helix-like DNA-binding domain superfamily/Winged helix DNA-binding domain"/>
    <property type="match status" value="1"/>
</dbReference>
<dbReference type="SMART" id="SM00526">
    <property type="entry name" value="H15"/>
    <property type="match status" value="1"/>
</dbReference>
<dbReference type="CDD" id="cd00073">
    <property type="entry name" value="H15"/>
    <property type="match status" value="1"/>
</dbReference>
<dbReference type="GO" id="GO:0030261">
    <property type="term" value="P:chromosome condensation"/>
    <property type="evidence" value="ECO:0007669"/>
    <property type="project" value="TreeGrafter"/>
</dbReference>
<dbReference type="SUPFAM" id="SSF46785">
    <property type="entry name" value="Winged helix' DNA-binding domain"/>
    <property type="match status" value="1"/>
</dbReference>
<dbReference type="InterPro" id="IPR005818">
    <property type="entry name" value="Histone_H1/H5_H15"/>
</dbReference>
<gene>
    <name evidence="6" type="ORF">SLEP1_g33361</name>
</gene>
<dbReference type="EMBL" id="BPVZ01000063">
    <property type="protein sequence ID" value="GKV23657.1"/>
    <property type="molecule type" value="Genomic_DNA"/>
</dbReference>
<dbReference type="InterPro" id="IPR017956">
    <property type="entry name" value="AT_hook_DNA-bd_motif"/>
</dbReference>
<comment type="subcellular location">
    <subcellularLocation>
        <location evidence="1">Nucleus</location>
    </subcellularLocation>
</comment>
<feature type="region of interest" description="Disordered" evidence="4">
    <location>
        <begin position="206"/>
        <end position="274"/>
    </location>
</feature>
<feature type="domain" description="H15" evidence="5">
    <location>
        <begin position="62"/>
        <end position="131"/>
    </location>
</feature>
<dbReference type="PANTHER" id="PTHR11467:SF29">
    <property type="entry name" value="OS03G0711600 PROTEIN"/>
    <property type="match status" value="1"/>
</dbReference>
<dbReference type="InterPro" id="IPR036388">
    <property type="entry name" value="WH-like_DNA-bd_sf"/>
</dbReference>
<evidence type="ECO:0000256" key="1">
    <source>
        <dbReference type="ARBA" id="ARBA00004123"/>
    </source>
</evidence>
<keyword evidence="7" id="KW-1185">Reference proteome</keyword>
<reference evidence="6 7" key="1">
    <citation type="journal article" date="2021" name="Commun. Biol.">
        <title>The genome of Shorea leprosula (Dipterocarpaceae) highlights the ecological relevance of drought in aseasonal tropical rainforests.</title>
        <authorList>
            <person name="Ng K.K.S."/>
            <person name="Kobayashi M.J."/>
            <person name="Fawcett J.A."/>
            <person name="Hatakeyama M."/>
            <person name="Paape T."/>
            <person name="Ng C.H."/>
            <person name="Ang C.C."/>
            <person name="Tnah L.H."/>
            <person name="Lee C.T."/>
            <person name="Nishiyama T."/>
            <person name="Sese J."/>
            <person name="O'Brien M.J."/>
            <person name="Copetti D."/>
            <person name="Mohd Noor M.I."/>
            <person name="Ong R.C."/>
            <person name="Putra M."/>
            <person name="Sireger I.Z."/>
            <person name="Indrioko S."/>
            <person name="Kosugi Y."/>
            <person name="Izuno A."/>
            <person name="Isagi Y."/>
            <person name="Lee S.L."/>
            <person name="Shimizu K.K."/>
        </authorList>
    </citation>
    <scope>NUCLEOTIDE SEQUENCE [LARGE SCALE GENOMIC DNA]</scope>
    <source>
        <strain evidence="6">214</strain>
    </source>
</reference>
<dbReference type="Pfam" id="PF02178">
    <property type="entry name" value="AT_hook"/>
    <property type="match status" value="6"/>
</dbReference>
<dbReference type="InterPro" id="IPR036390">
    <property type="entry name" value="WH_DNA-bd_sf"/>
</dbReference>
<comment type="caution">
    <text evidence="6">The sequence shown here is derived from an EMBL/GenBank/DDBJ whole genome shotgun (WGS) entry which is preliminary data.</text>
</comment>
<organism evidence="6 7">
    <name type="scientific">Rubroshorea leprosula</name>
    <dbReference type="NCBI Taxonomy" id="152421"/>
    <lineage>
        <taxon>Eukaryota</taxon>
        <taxon>Viridiplantae</taxon>
        <taxon>Streptophyta</taxon>
        <taxon>Embryophyta</taxon>
        <taxon>Tracheophyta</taxon>
        <taxon>Spermatophyta</taxon>
        <taxon>Magnoliopsida</taxon>
        <taxon>eudicotyledons</taxon>
        <taxon>Gunneridae</taxon>
        <taxon>Pentapetalae</taxon>
        <taxon>rosids</taxon>
        <taxon>malvids</taxon>
        <taxon>Malvales</taxon>
        <taxon>Dipterocarpaceae</taxon>
        <taxon>Rubroshorea</taxon>
    </lineage>
</organism>
<dbReference type="GO" id="GO:0000786">
    <property type="term" value="C:nucleosome"/>
    <property type="evidence" value="ECO:0007669"/>
    <property type="project" value="InterPro"/>
</dbReference>
<sequence length="431" mass="44928">MDPVFSISIDPTPTFPPPTFFPVIPTTTTAYAVNPAPTAYPINPTPTAYVANPTPTIPPTFNHPSYSEMIFEAIGALKERDGSSRRAIAKYIDGAYKNLPPTHSALLTHHLKRLKNHGQLVMVKKSYKLSRSENNLTDASAPDAVLAPAPAAALAGAKRGRGRPPKPNPTLTLAVEPISQAGVVGSGLAGADGSNVQLQSAPAVVKRTPGRPRKNGSVAEGGFNKGLGRPPKGAAKKKAGRPRKATAMGVSTAVSANGVKKGPGRPAKAKAQSSVELQAQPIVVPYANDASGAVDVPDMPRPRGRPPKAAVLSASVGGAVTGKRRGRPPKVAGVSKPMKPKKSTGRPVGRPKKTIEGPAQQAALAVAYGDLQRKLEFFQSKVKQAVGVLKPQFTSESNISTVGAIQELEGLAAMDISVSFREEAQPHSLQS</sequence>
<dbReference type="GO" id="GO:0005730">
    <property type="term" value="C:nucleolus"/>
    <property type="evidence" value="ECO:0007669"/>
    <property type="project" value="TreeGrafter"/>
</dbReference>
<evidence type="ECO:0000256" key="4">
    <source>
        <dbReference type="SAM" id="MobiDB-lite"/>
    </source>
</evidence>
<feature type="region of interest" description="Disordered" evidence="4">
    <location>
        <begin position="319"/>
        <end position="354"/>
    </location>
</feature>
<dbReference type="GO" id="GO:0003690">
    <property type="term" value="F:double-stranded DNA binding"/>
    <property type="evidence" value="ECO:0007669"/>
    <property type="project" value="TreeGrafter"/>
</dbReference>
<name>A0AAV5KGD1_9ROSI</name>
<dbReference type="FunFam" id="1.10.10.10:FF:000637">
    <property type="entry name" value="Histone H1.2"/>
    <property type="match status" value="1"/>
</dbReference>
<feature type="compositionally biased region" description="Basic residues" evidence="4">
    <location>
        <begin position="338"/>
        <end position="352"/>
    </location>
</feature>
<evidence type="ECO:0000256" key="2">
    <source>
        <dbReference type="ARBA" id="ARBA00023125"/>
    </source>
</evidence>
<keyword evidence="2" id="KW-0238">DNA-binding</keyword>
<dbReference type="AlphaFoldDB" id="A0AAV5KGD1"/>
<feature type="compositionally biased region" description="Basic residues" evidence="4">
    <location>
        <begin position="234"/>
        <end position="244"/>
    </location>
</feature>
<evidence type="ECO:0000256" key="3">
    <source>
        <dbReference type="ARBA" id="ARBA00023242"/>
    </source>
</evidence>
<dbReference type="SMART" id="SM00384">
    <property type="entry name" value="AT_hook"/>
    <property type="match status" value="7"/>
</dbReference>
<dbReference type="GO" id="GO:0031492">
    <property type="term" value="F:nucleosomal DNA binding"/>
    <property type="evidence" value="ECO:0007669"/>
    <property type="project" value="TreeGrafter"/>
</dbReference>
<protein>
    <recommendedName>
        <fullName evidence="5">H15 domain-containing protein</fullName>
    </recommendedName>
</protein>
<evidence type="ECO:0000313" key="7">
    <source>
        <dbReference type="Proteomes" id="UP001054252"/>
    </source>
</evidence>
<accession>A0AAV5KGD1</accession>
<dbReference type="PANTHER" id="PTHR11467">
    <property type="entry name" value="HISTONE H1"/>
    <property type="match status" value="1"/>
</dbReference>
<evidence type="ECO:0000259" key="5">
    <source>
        <dbReference type="PROSITE" id="PS51504"/>
    </source>
</evidence>
<dbReference type="Pfam" id="PF00538">
    <property type="entry name" value="Linker_histone"/>
    <property type="match status" value="1"/>
</dbReference>
<dbReference type="Proteomes" id="UP001054252">
    <property type="component" value="Unassembled WGS sequence"/>
</dbReference>
<dbReference type="GO" id="GO:0045910">
    <property type="term" value="P:negative regulation of DNA recombination"/>
    <property type="evidence" value="ECO:0007669"/>
    <property type="project" value="TreeGrafter"/>
</dbReference>
<dbReference type="PRINTS" id="PR00929">
    <property type="entry name" value="ATHOOK"/>
</dbReference>